<accession>A0ABV7L7B7</accession>
<dbReference type="Proteomes" id="UP001595528">
    <property type="component" value="Unassembled WGS sequence"/>
</dbReference>
<dbReference type="PROSITE" id="PS00802">
    <property type="entry name" value="TRANSKETOLASE_2"/>
    <property type="match status" value="1"/>
</dbReference>
<sequence length="693" mass="72952">MTQRTASPSAEAGKAGNGDLETVEADGSPVTEAELANAIRVLAMDAVEAAQSGHPGMPMGMADVATVLFRDHLRFDPQVPDWPDRDRFVLSAGHGSMLLYALLYLTGYPDIGIDEIRRFRQLGSRTPGHPEIGCAAGVETTTGPLGQGLGNAVGMAMAERMMAARYGAELVDHRTYVIAGDGCLMEGISHEAASLAGHLRLGKLIVLWDDNRITIDGATDLSVSDDQLGRFSALGWDVRAVDGHDQAEISAALDAARADDRPSLIACRTTIGFGAPKKGGTADAHGAPLGAEEIRAVREALNWPHPPFDVPENILAAWRRIGGRGAAARADWQARMEAAPAVRQEAFEFDLGGALPAAADRALAEVAAEFRDSAPKLATRQAAKKVLDALVPAMPNLIGGSADLSGSNGTKSGAHKVITADDFSGTYLHYGVREHGMAAAMNGISLHGGLRAFGGSFLVFTDYCRPAIRLSALMEQPVIYVMSHDSIGLGEDGPTHQPVEQLAALRAIPNLVVLRPADALETAECWRVALTRSNGPSVLVTTRQGVPALQRPEGLQENAAARGAYVLAEAQGGPARAVLLASGSEVMLALAARDILQADHLPTRVVSVPSHELFLAQDAAYRDEVLASGDRGVVRAGVEAAIRMGWDRLIGDGPFVGMTGFGASAPYEELYPHFGITADALADAVRERLSAQG</sequence>
<dbReference type="PANTHER" id="PTHR43522">
    <property type="entry name" value="TRANSKETOLASE"/>
    <property type="match status" value="1"/>
</dbReference>
<evidence type="ECO:0000256" key="4">
    <source>
        <dbReference type="ARBA" id="ARBA00022679"/>
    </source>
</evidence>
<name>A0ABV7L7B7_9PROT</name>
<comment type="cofactor">
    <cofactor evidence="11">
        <name>Mg(2+)</name>
        <dbReference type="ChEBI" id="CHEBI:18420"/>
    </cofactor>
    <cofactor evidence="11">
        <name>Ca(2+)</name>
        <dbReference type="ChEBI" id="CHEBI:29108"/>
    </cofactor>
    <cofactor evidence="11">
        <name>Mn(2+)</name>
        <dbReference type="ChEBI" id="CHEBI:29035"/>
    </cofactor>
    <cofactor evidence="11">
        <name>Co(2+)</name>
        <dbReference type="ChEBI" id="CHEBI:48828"/>
    </cofactor>
    <text evidence="11">Binds 1 Mg(2+) ion per subunit. Can also utilize other divalent metal cations, such as Ca(2+), Mn(2+) and Co(2+).</text>
</comment>
<dbReference type="InterPro" id="IPR029061">
    <property type="entry name" value="THDP-binding"/>
</dbReference>
<comment type="function">
    <text evidence="11">Catalyzes the transfer of a two-carbon ketol group from a ketose donor to an aldose acceptor, via a covalent intermediate with the cofactor thiamine pyrophosphate.</text>
</comment>
<evidence type="ECO:0000256" key="8">
    <source>
        <dbReference type="ARBA" id="ARBA00023052"/>
    </source>
</evidence>
<evidence type="ECO:0000256" key="5">
    <source>
        <dbReference type="ARBA" id="ARBA00022723"/>
    </source>
</evidence>
<comment type="similarity">
    <text evidence="1 11">Belongs to the transketolase family.</text>
</comment>
<keyword evidence="15" id="KW-1185">Reference proteome</keyword>
<evidence type="ECO:0000313" key="14">
    <source>
        <dbReference type="EMBL" id="MFC3230301.1"/>
    </source>
</evidence>
<keyword evidence="6 11" id="KW-0106">Calcium</keyword>
<dbReference type="Gene3D" id="3.40.50.970">
    <property type="match status" value="2"/>
</dbReference>
<dbReference type="InterPro" id="IPR005478">
    <property type="entry name" value="Transketolase_bac-like"/>
</dbReference>
<evidence type="ECO:0000313" key="15">
    <source>
        <dbReference type="Proteomes" id="UP001595528"/>
    </source>
</evidence>
<dbReference type="Pfam" id="PF00456">
    <property type="entry name" value="Transketolase_N"/>
    <property type="match status" value="1"/>
</dbReference>
<evidence type="ECO:0000256" key="9">
    <source>
        <dbReference type="ARBA" id="ARBA00049473"/>
    </source>
</evidence>
<keyword evidence="8 11" id="KW-0786">Thiamine pyrophosphate</keyword>
<dbReference type="EC" id="2.2.1.1" evidence="3 10"/>
<evidence type="ECO:0000259" key="13">
    <source>
        <dbReference type="SMART" id="SM00861"/>
    </source>
</evidence>
<gene>
    <name evidence="14" type="primary">tkt</name>
    <name evidence="14" type="ORF">ACFOGJ_23825</name>
</gene>
<keyword evidence="7 11" id="KW-0460">Magnesium</keyword>
<feature type="domain" description="Transketolase-like pyrimidine-binding" evidence="13">
    <location>
        <begin position="377"/>
        <end position="548"/>
    </location>
</feature>
<evidence type="ECO:0000256" key="3">
    <source>
        <dbReference type="ARBA" id="ARBA00013152"/>
    </source>
</evidence>
<dbReference type="NCBIfam" id="TIGR00232">
    <property type="entry name" value="tktlase_bact"/>
    <property type="match status" value="1"/>
</dbReference>
<dbReference type="InterPro" id="IPR020826">
    <property type="entry name" value="Transketolase_BS"/>
</dbReference>
<keyword evidence="4 11" id="KW-0808">Transferase</keyword>
<dbReference type="Pfam" id="PF22613">
    <property type="entry name" value="Transketolase_C_1"/>
    <property type="match status" value="1"/>
</dbReference>
<evidence type="ECO:0000256" key="12">
    <source>
        <dbReference type="SAM" id="MobiDB-lite"/>
    </source>
</evidence>
<dbReference type="EMBL" id="JBHRTR010000037">
    <property type="protein sequence ID" value="MFC3230301.1"/>
    <property type="molecule type" value="Genomic_DNA"/>
</dbReference>
<dbReference type="PANTHER" id="PTHR43522:SF2">
    <property type="entry name" value="TRANSKETOLASE 1-RELATED"/>
    <property type="match status" value="1"/>
</dbReference>
<evidence type="ECO:0000256" key="6">
    <source>
        <dbReference type="ARBA" id="ARBA00022837"/>
    </source>
</evidence>
<proteinExistence type="inferred from homology"/>
<evidence type="ECO:0000256" key="2">
    <source>
        <dbReference type="ARBA" id="ARBA00011738"/>
    </source>
</evidence>
<evidence type="ECO:0000256" key="1">
    <source>
        <dbReference type="ARBA" id="ARBA00007131"/>
    </source>
</evidence>
<dbReference type="InterPro" id="IPR009014">
    <property type="entry name" value="Transketo_C/PFOR_II"/>
</dbReference>
<dbReference type="CDD" id="cd02012">
    <property type="entry name" value="TPP_TK"/>
    <property type="match status" value="1"/>
</dbReference>
<dbReference type="InterPro" id="IPR005475">
    <property type="entry name" value="Transketolase-like_Pyr-bd"/>
</dbReference>
<dbReference type="RefSeq" id="WP_379905345.1">
    <property type="nucleotide sequence ID" value="NZ_JBHRTR010000037.1"/>
</dbReference>
<dbReference type="SUPFAM" id="SSF52518">
    <property type="entry name" value="Thiamin diphosphate-binding fold (THDP-binding)"/>
    <property type="match status" value="2"/>
</dbReference>
<dbReference type="InterPro" id="IPR055152">
    <property type="entry name" value="Transketolase-like_C_2"/>
</dbReference>
<dbReference type="InterPro" id="IPR033247">
    <property type="entry name" value="Transketolase_fam"/>
</dbReference>
<comment type="subunit">
    <text evidence="2 11">Homodimer.</text>
</comment>
<reference evidence="15" key="1">
    <citation type="journal article" date="2019" name="Int. J. Syst. Evol. Microbiol.">
        <title>The Global Catalogue of Microorganisms (GCM) 10K type strain sequencing project: providing services to taxonomists for standard genome sequencing and annotation.</title>
        <authorList>
            <consortium name="The Broad Institute Genomics Platform"/>
            <consortium name="The Broad Institute Genome Sequencing Center for Infectious Disease"/>
            <person name="Wu L."/>
            <person name="Ma J."/>
        </authorList>
    </citation>
    <scope>NUCLEOTIDE SEQUENCE [LARGE SCALE GENOMIC DNA]</scope>
    <source>
        <strain evidence="15">KCTC 42964</strain>
    </source>
</reference>
<evidence type="ECO:0000256" key="10">
    <source>
        <dbReference type="NCBIfam" id="TIGR00232"/>
    </source>
</evidence>
<comment type="catalytic activity">
    <reaction evidence="9 11">
        <text>D-sedoheptulose 7-phosphate + D-glyceraldehyde 3-phosphate = aldehydo-D-ribose 5-phosphate + D-xylulose 5-phosphate</text>
        <dbReference type="Rhea" id="RHEA:10508"/>
        <dbReference type="ChEBI" id="CHEBI:57483"/>
        <dbReference type="ChEBI" id="CHEBI:57737"/>
        <dbReference type="ChEBI" id="CHEBI:58273"/>
        <dbReference type="ChEBI" id="CHEBI:59776"/>
        <dbReference type="EC" id="2.2.1.1"/>
    </reaction>
</comment>
<comment type="caution">
    <text evidence="14">The sequence shown here is derived from an EMBL/GenBank/DDBJ whole genome shotgun (WGS) entry which is preliminary data.</text>
</comment>
<dbReference type="SUPFAM" id="SSF52922">
    <property type="entry name" value="TK C-terminal domain-like"/>
    <property type="match status" value="1"/>
</dbReference>
<dbReference type="PROSITE" id="PS00801">
    <property type="entry name" value="TRANSKETOLASE_1"/>
    <property type="match status" value="1"/>
</dbReference>
<organism evidence="14 15">
    <name type="scientific">Marinibaculum pumilum</name>
    <dbReference type="NCBI Taxonomy" id="1766165"/>
    <lineage>
        <taxon>Bacteria</taxon>
        <taxon>Pseudomonadati</taxon>
        <taxon>Pseudomonadota</taxon>
        <taxon>Alphaproteobacteria</taxon>
        <taxon>Rhodospirillales</taxon>
        <taxon>Rhodospirillaceae</taxon>
        <taxon>Marinibaculum</taxon>
    </lineage>
</organism>
<evidence type="ECO:0000256" key="11">
    <source>
        <dbReference type="RuleBase" id="RU004996"/>
    </source>
</evidence>
<dbReference type="SMART" id="SM00861">
    <property type="entry name" value="Transket_pyr"/>
    <property type="match status" value="1"/>
</dbReference>
<dbReference type="InterPro" id="IPR049557">
    <property type="entry name" value="Transketolase_CS"/>
</dbReference>
<protein>
    <recommendedName>
        <fullName evidence="3 10">Transketolase</fullName>
        <ecNumber evidence="3 10">2.2.1.1</ecNumber>
    </recommendedName>
</protein>
<keyword evidence="5 11" id="KW-0479">Metal-binding</keyword>
<dbReference type="Pfam" id="PF02779">
    <property type="entry name" value="Transket_pyr"/>
    <property type="match status" value="1"/>
</dbReference>
<dbReference type="InterPro" id="IPR005474">
    <property type="entry name" value="Transketolase_N"/>
</dbReference>
<evidence type="ECO:0000256" key="7">
    <source>
        <dbReference type="ARBA" id="ARBA00022842"/>
    </source>
</evidence>
<dbReference type="CDD" id="cd07033">
    <property type="entry name" value="TPP_PYR_DXS_TK_like"/>
    <property type="match status" value="1"/>
</dbReference>
<dbReference type="Gene3D" id="3.40.50.920">
    <property type="match status" value="1"/>
</dbReference>
<dbReference type="GO" id="GO:0004802">
    <property type="term" value="F:transketolase activity"/>
    <property type="evidence" value="ECO:0007669"/>
    <property type="project" value="UniProtKB-EC"/>
</dbReference>
<comment type="cofactor">
    <cofactor evidence="11">
        <name>thiamine diphosphate</name>
        <dbReference type="ChEBI" id="CHEBI:58937"/>
    </cofactor>
    <text evidence="11">Binds 1 thiamine pyrophosphate per subunit.</text>
</comment>
<feature type="region of interest" description="Disordered" evidence="12">
    <location>
        <begin position="1"/>
        <end position="28"/>
    </location>
</feature>